<dbReference type="Pfam" id="PF00005">
    <property type="entry name" value="ABC_tran"/>
    <property type="match status" value="1"/>
</dbReference>
<evidence type="ECO:0000313" key="7">
    <source>
        <dbReference type="Proteomes" id="UP000310158"/>
    </source>
</evidence>
<dbReference type="InterPro" id="IPR050611">
    <property type="entry name" value="ABCF"/>
</dbReference>
<dbReference type="OrthoDB" id="2110130at2759"/>
<comment type="subcellular location">
    <subcellularLocation>
        <location evidence="1">Cytoplasm</location>
    </subcellularLocation>
</comment>
<dbReference type="InterPro" id="IPR016197">
    <property type="entry name" value="Chromo-like_dom_sf"/>
</dbReference>
<dbReference type="InterPro" id="IPR003439">
    <property type="entry name" value="ABC_transporter-like_ATP-bd"/>
</dbReference>
<evidence type="ECO:0000256" key="3">
    <source>
        <dbReference type="ARBA" id="ARBA00022737"/>
    </source>
</evidence>
<dbReference type="Proteomes" id="UP000310158">
    <property type="component" value="Unassembled WGS sequence"/>
</dbReference>
<dbReference type="Gene3D" id="2.40.50.990">
    <property type="match status" value="1"/>
</dbReference>
<protein>
    <recommendedName>
        <fullName evidence="5">ABC transporter domain-containing protein</fullName>
    </recommendedName>
</protein>
<dbReference type="SUPFAM" id="SSF52540">
    <property type="entry name" value="P-loop containing nucleoside triphosphate hydrolases"/>
    <property type="match status" value="1"/>
</dbReference>
<evidence type="ECO:0000313" key="6">
    <source>
        <dbReference type="EMBL" id="THH06872.1"/>
    </source>
</evidence>
<dbReference type="CDD" id="cd18626">
    <property type="entry name" value="CD_eEF3"/>
    <property type="match status" value="1"/>
</dbReference>
<feature type="domain" description="ABC transporter" evidence="5">
    <location>
        <begin position="25"/>
        <end position="146"/>
    </location>
</feature>
<reference evidence="6 7" key="1">
    <citation type="submission" date="2019-02" db="EMBL/GenBank/DDBJ databases">
        <title>Genome sequencing of the rare red list fungi Bondarzewia mesenterica.</title>
        <authorList>
            <person name="Buettner E."/>
            <person name="Kellner H."/>
        </authorList>
    </citation>
    <scope>NUCLEOTIDE SEQUENCE [LARGE SCALE GENOMIC DNA]</scope>
    <source>
        <strain evidence="6 7">DSM 108281</strain>
    </source>
</reference>
<evidence type="ECO:0000256" key="1">
    <source>
        <dbReference type="ARBA" id="ARBA00004496"/>
    </source>
</evidence>
<sequence length="315" mass="35286">MITAAIAPFDTLTPTILTYGAKVLLNTATLRLKRGHRYGLCDKNGIGKSTLMGEIPNGQVEGFPPPDEVRAFYVEHDIDGSEENTSVLQSVLSDEHILADEKEIVETLASVGFSDERQQHVIGSLSGGWKMKLALARAMLFKADTLCSMSRPTTWTSGNLQSFVKQVLKAKFYYTLEAMEDYKFKLPDPPLLEGVKTKETSLLKTCKTGEDVEEMSKANCQISEEEHQKMKDGSLIVIEGQKRIIDEITNCKKLKQSYEYEVSFKGLSTSENIWLLRDDFVKRRFEKHRAAAGRMHRTILQAALPGTAGCEHLFT</sequence>
<dbReference type="GO" id="GO:0005524">
    <property type="term" value="F:ATP binding"/>
    <property type="evidence" value="ECO:0007669"/>
    <property type="project" value="InterPro"/>
</dbReference>
<dbReference type="GO" id="GO:0005737">
    <property type="term" value="C:cytoplasm"/>
    <property type="evidence" value="ECO:0007669"/>
    <property type="project" value="UniProtKB-SubCell"/>
</dbReference>
<dbReference type="GO" id="GO:0003746">
    <property type="term" value="F:translation elongation factor activity"/>
    <property type="evidence" value="ECO:0007669"/>
    <property type="project" value="TreeGrafter"/>
</dbReference>
<dbReference type="InterPro" id="IPR015688">
    <property type="entry name" value="eEF3_ABC2_chromodomain-like"/>
</dbReference>
<organism evidence="6 7">
    <name type="scientific">Bondarzewia mesenterica</name>
    <dbReference type="NCBI Taxonomy" id="1095465"/>
    <lineage>
        <taxon>Eukaryota</taxon>
        <taxon>Fungi</taxon>
        <taxon>Dikarya</taxon>
        <taxon>Basidiomycota</taxon>
        <taxon>Agaricomycotina</taxon>
        <taxon>Agaricomycetes</taxon>
        <taxon>Russulales</taxon>
        <taxon>Bondarzewiaceae</taxon>
        <taxon>Bondarzewia</taxon>
    </lineage>
</organism>
<accession>A0A4S4L5W6</accession>
<keyword evidence="7" id="KW-1185">Reference proteome</keyword>
<gene>
    <name evidence="6" type="ORF">EW146_g9482</name>
</gene>
<dbReference type="PROSITE" id="PS00211">
    <property type="entry name" value="ABC_TRANSPORTER_1"/>
    <property type="match status" value="1"/>
</dbReference>
<name>A0A4S4L5W6_9AGAM</name>
<evidence type="ECO:0000259" key="5">
    <source>
        <dbReference type="Pfam" id="PF00005"/>
    </source>
</evidence>
<dbReference type="SUPFAM" id="SSF54160">
    <property type="entry name" value="Chromo domain-like"/>
    <property type="match status" value="1"/>
</dbReference>
<evidence type="ECO:0000256" key="2">
    <source>
        <dbReference type="ARBA" id="ARBA00022490"/>
    </source>
</evidence>
<dbReference type="PANTHER" id="PTHR19211:SF5">
    <property type="entry name" value="ELONGATION FACTOR 3A-RELATED"/>
    <property type="match status" value="1"/>
</dbReference>
<dbReference type="GO" id="GO:0003723">
    <property type="term" value="F:RNA binding"/>
    <property type="evidence" value="ECO:0007669"/>
    <property type="project" value="UniProtKB-KW"/>
</dbReference>
<dbReference type="PANTHER" id="PTHR19211">
    <property type="entry name" value="ATP-BINDING TRANSPORT PROTEIN-RELATED"/>
    <property type="match status" value="1"/>
</dbReference>
<dbReference type="Gene3D" id="3.40.50.300">
    <property type="entry name" value="P-loop containing nucleotide triphosphate hydrolases"/>
    <property type="match status" value="1"/>
</dbReference>
<comment type="caution">
    <text evidence="6">The sequence shown here is derived from an EMBL/GenBank/DDBJ whole genome shotgun (WGS) entry which is preliminary data.</text>
</comment>
<evidence type="ECO:0000256" key="4">
    <source>
        <dbReference type="ARBA" id="ARBA00022884"/>
    </source>
</evidence>
<dbReference type="GO" id="GO:0016887">
    <property type="term" value="F:ATP hydrolysis activity"/>
    <property type="evidence" value="ECO:0007669"/>
    <property type="project" value="InterPro"/>
</dbReference>
<dbReference type="AlphaFoldDB" id="A0A4S4L5W6"/>
<keyword evidence="2" id="KW-0963">Cytoplasm</keyword>
<dbReference type="InterPro" id="IPR027417">
    <property type="entry name" value="P-loop_NTPase"/>
</dbReference>
<dbReference type="InterPro" id="IPR047038">
    <property type="entry name" value="eEF3_chromodomain-like_sf"/>
</dbReference>
<keyword evidence="3" id="KW-0677">Repeat</keyword>
<dbReference type="InterPro" id="IPR017871">
    <property type="entry name" value="ABC_transporter-like_CS"/>
</dbReference>
<proteinExistence type="predicted"/>
<dbReference type="EMBL" id="SGPL01000834">
    <property type="protein sequence ID" value="THH06872.1"/>
    <property type="molecule type" value="Genomic_DNA"/>
</dbReference>
<keyword evidence="4" id="KW-0694">RNA-binding</keyword>